<dbReference type="PANTHER" id="PTHR43540:SF1">
    <property type="entry name" value="ISOCHORISMATASE HYDROLASE"/>
    <property type="match status" value="1"/>
</dbReference>
<protein>
    <submittedName>
        <fullName evidence="3">Isochorismatase hydrolase</fullName>
    </submittedName>
</protein>
<gene>
    <name evidence="3" type="ORF">MAXJ12_28338</name>
</gene>
<reference evidence="3 4" key="1">
    <citation type="journal article" date="2012" name="J. Bacteriol.">
        <title>Draft Genome Sequence of Mesorhizobium alhagi CCNWXJ12-2T, a Novel Salt-Resistant Species Isolated from the Desert of Northwestern China.</title>
        <authorList>
            <person name="Zhou M."/>
            <person name="Chen W."/>
            <person name="Chen H."/>
            <person name="Wei G."/>
        </authorList>
    </citation>
    <scope>NUCLEOTIDE SEQUENCE [LARGE SCALE GENOMIC DNA]</scope>
    <source>
        <strain evidence="3 4">CCNWXJ12-2</strain>
    </source>
</reference>
<accession>H0HZN1</accession>
<dbReference type="GO" id="GO:0016787">
    <property type="term" value="F:hydrolase activity"/>
    <property type="evidence" value="ECO:0007669"/>
    <property type="project" value="UniProtKB-KW"/>
</dbReference>
<dbReference type="InterPro" id="IPR000868">
    <property type="entry name" value="Isochorismatase-like_dom"/>
</dbReference>
<dbReference type="AlphaFoldDB" id="H0HZN1"/>
<dbReference type="Pfam" id="PF00857">
    <property type="entry name" value="Isochorismatase"/>
    <property type="match status" value="1"/>
</dbReference>
<dbReference type="PANTHER" id="PTHR43540">
    <property type="entry name" value="PEROXYUREIDOACRYLATE/UREIDOACRYLATE AMIDOHYDROLASE-RELATED"/>
    <property type="match status" value="1"/>
</dbReference>
<dbReference type="InterPro" id="IPR050272">
    <property type="entry name" value="Isochorismatase-like_hydrls"/>
</dbReference>
<evidence type="ECO:0000256" key="1">
    <source>
        <dbReference type="ARBA" id="ARBA00022801"/>
    </source>
</evidence>
<evidence type="ECO:0000313" key="4">
    <source>
        <dbReference type="Proteomes" id="UP000003250"/>
    </source>
</evidence>
<name>H0HZN1_9HYPH</name>
<dbReference type="SUPFAM" id="SSF52499">
    <property type="entry name" value="Isochorismatase-like hydrolases"/>
    <property type="match status" value="1"/>
</dbReference>
<dbReference type="Gene3D" id="3.40.50.850">
    <property type="entry name" value="Isochorismatase-like"/>
    <property type="match status" value="1"/>
</dbReference>
<organism evidence="3 4">
    <name type="scientific">Mesorhizobium alhagi CCNWXJ12-2</name>
    <dbReference type="NCBI Taxonomy" id="1107882"/>
    <lineage>
        <taxon>Bacteria</taxon>
        <taxon>Pseudomonadati</taxon>
        <taxon>Pseudomonadota</taxon>
        <taxon>Alphaproteobacteria</taxon>
        <taxon>Hyphomicrobiales</taxon>
        <taxon>Phyllobacteriaceae</taxon>
        <taxon>Allomesorhizobium</taxon>
    </lineage>
</organism>
<dbReference type="Proteomes" id="UP000003250">
    <property type="component" value="Unassembled WGS sequence"/>
</dbReference>
<proteinExistence type="predicted"/>
<dbReference type="PATRIC" id="fig|1107882.3.peg.5484"/>
<sequence length="227" mass="24548">MMKRTLSVMPETAALLCVDLQEEHRQDSRYLVEGFDQVLVNIGRLQTAARQAAIPIYHSAYVVDTAHAQRPFHPIMPDGKSAFSDVNDPLSAICPEVGPAGDEIVLIKTDASSFSQGEINLLLKARGIEWLYIAGVWTEACIAVTVKDAVDLGFRVALVKDACGSGSAAIHQTAILNLANRLYGGAVVDTDGACRLMAGETIDAWQIQGSVPLRYTFENAAELYRGL</sequence>
<feature type="domain" description="Isochorismatase-like" evidence="2">
    <location>
        <begin position="13"/>
        <end position="190"/>
    </location>
</feature>
<dbReference type="EMBL" id="AHAM01000254">
    <property type="protein sequence ID" value="EHK53838.1"/>
    <property type="molecule type" value="Genomic_DNA"/>
</dbReference>
<evidence type="ECO:0000259" key="2">
    <source>
        <dbReference type="Pfam" id="PF00857"/>
    </source>
</evidence>
<evidence type="ECO:0000313" key="3">
    <source>
        <dbReference type="EMBL" id="EHK53838.1"/>
    </source>
</evidence>
<dbReference type="InterPro" id="IPR036380">
    <property type="entry name" value="Isochorismatase-like_sf"/>
</dbReference>
<keyword evidence="1 3" id="KW-0378">Hydrolase</keyword>
<keyword evidence="4" id="KW-1185">Reference proteome</keyword>